<evidence type="ECO:0000259" key="8">
    <source>
        <dbReference type="PROSITE" id="PS50110"/>
    </source>
</evidence>
<gene>
    <name evidence="9" type="ORF">J2S00_000230</name>
</gene>
<reference evidence="9 10" key="1">
    <citation type="submission" date="2023-07" db="EMBL/GenBank/DDBJ databases">
        <title>Genomic Encyclopedia of Type Strains, Phase IV (KMG-IV): sequencing the most valuable type-strain genomes for metagenomic binning, comparative biology and taxonomic classification.</title>
        <authorList>
            <person name="Goeker M."/>
        </authorList>
    </citation>
    <scope>NUCLEOTIDE SEQUENCE [LARGE SCALE GENOMIC DNA]</scope>
    <source>
        <strain evidence="9 10">DSM 17740</strain>
    </source>
</reference>
<dbReference type="PROSITE" id="PS00622">
    <property type="entry name" value="HTH_LUXR_1"/>
    <property type="match status" value="1"/>
</dbReference>
<dbReference type="Pfam" id="PF00196">
    <property type="entry name" value="GerE"/>
    <property type="match status" value="1"/>
</dbReference>
<dbReference type="InterPro" id="IPR011006">
    <property type="entry name" value="CheY-like_superfamily"/>
</dbReference>
<dbReference type="GO" id="GO:0003677">
    <property type="term" value="F:DNA binding"/>
    <property type="evidence" value="ECO:0007669"/>
    <property type="project" value="UniProtKB-KW"/>
</dbReference>
<evidence type="ECO:0000256" key="6">
    <source>
        <dbReference type="PROSITE-ProRule" id="PRU00169"/>
    </source>
</evidence>
<dbReference type="InterPro" id="IPR000792">
    <property type="entry name" value="Tscrpt_reg_LuxR_C"/>
</dbReference>
<comment type="subcellular location">
    <subcellularLocation>
        <location evidence="1">Cytoplasm</location>
    </subcellularLocation>
</comment>
<dbReference type="Gene3D" id="3.40.50.2300">
    <property type="match status" value="1"/>
</dbReference>
<dbReference type="PANTHER" id="PTHR43214:SF43">
    <property type="entry name" value="TWO-COMPONENT RESPONSE REGULATOR"/>
    <property type="match status" value="1"/>
</dbReference>
<dbReference type="CDD" id="cd06170">
    <property type="entry name" value="LuxR_C_like"/>
    <property type="match status" value="1"/>
</dbReference>
<dbReference type="Pfam" id="PF00072">
    <property type="entry name" value="Response_reg"/>
    <property type="match status" value="1"/>
</dbReference>
<keyword evidence="2 6" id="KW-0597">Phosphoprotein</keyword>
<evidence type="ECO:0000259" key="7">
    <source>
        <dbReference type="PROSITE" id="PS50043"/>
    </source>
</evidence>
<dbReference type="CDD" id="cd17535">
    <property type="entry name" value="REC_NarL-like"/>
    <property type="match status" value="1"/>
</dbReference>
<dbReference type="SMART" id="SM00448">
    <property type="entry name" value="REC"/>
    <property type="match status" value="1"/>
</dbReference>
<feature type="modified residue" description="4-aspartylphosphate" evidence="6">
    <location>
        <position position="55"/>
    </location>
</feature>
<dbReference type="PROSITE" id="PS50110">
    <property type="entry name" value="RESPONSE_REGULATORY"/>
    <property type="match status" value="1"/>
</dbReference>
<sequence length="215" mass="24227">MKIKVLLVDDHAIVLKGLKFFLQTQRDIEVVGEARNGKEAIAKVEKYQPDVVLMDLIMPEMDGIEATRKIKETYPQVKVIVLTSFSDQEYVLSGIKAGAEGYQLKDVEPDILVEAIKKTVSGEKALHSQVTHQLVTHVTSQEESAVKFSSLTPREKDVLYHITLGKSNKEIAADLNVTEKTVKTHVTRILAKLELHDRTQTAVYAIKHKWFGHQQ</sequence>
<dbReference type="InterPro" id="IPR016032">
    <property type="entry name" value="Sig_transdc_resp-reg_C-effctor"/>
</dbReference>
<dbReference type="PANTHER" id="PTHR43214">
    <property type="entry name" value="TWO-COMPONENT RESPONSE REGULATOR"/>
    <property type="match status" value="1"/>
</dbReference>
<dbReference type="PROSITE" id="PS50043">
    <property type="entry name" value="HTH_LUXR_2"/>
    <property type="match status" value="1"/>
</dbReference>
<keyword evidence="4 9" id="KW-0238">DNA-binding</keyword>
<comment type="caution">
    <text evidence="9">The sequence shown here is derived from an EMBL/GenBank/DDBJ whole genome shotgun (WGS) entry which is preliminary data.</text>
</comment>
<dbReference type="EMBL" id="JAUSUQ010000001">
    <property type="protein sequence ID" value="MDQ0337460.1"/>
    <property type="molecule type" value="Genomic_DNA"/>
</dbReference>
<evidence type="ECO:0000256" key="2">
    <source>
        <dbReference type="ARBA" id="ARBA00022553"/>
    </source>
</evidence>
<keyword evidence="3" id="KW-0805">Transcription regulation</keyword>
<dbReference type="SMART" id="SM00421">
    <property type="entry name" value="HTH_LUXR"/>
    <property type="match status" value="1"/>
</dbReference>
<organism evidence="9 10">
    <name type="scientific">Caldalkalibacillus uzonensis</name>
    <dbReference type="NCBI Taxonomy" id="353224"/>
    <lineage>
        <taxon>Bacteria</taxon>
        <taxon>Bacillati</taxon>
        <taxon>Bacillota</taxon>
        <taxon>Bacilli</taxon>
        <taxon>Bacillales</taxon>
        <taxon>Bacillaceae</taxon>
        <taxon>Caldalkalibacillus</taxon>
    </lineage>
</organism>
<protein>
    <submittedName>
        <fullName evidence="9">DNA-binding NarL/FixJ family response regulator</fullName>
    </submittedName>
</protein>
<dbReference type="InterPro" id="IPR001789">
    <property type="entry name" value="Sig_transdc_resp-reg_receiver"/>
</dbReference>
<evidence type="ECO:0000256" key="4">
    <source>
        <dbReference type="ARBA" id="ARBA00023125"/>
    </source>
</evidence>
<dbReference type="InterPro" id="IPR039420">
    <property type="entry name" value="WalR-like"/>
</dbReference>
<evidence type="ECO:0000256" key="1">
    <source>
        <dbReference type="ARBA" id="ARBA00004496"/>
    </source>
</evidence>
<dbReference type="PRINTS" id="PR00038">
    <property type="entry name" value="HTHLUXR"/>
</dbReference>
<evidence type="ECO:0000256" key="3">
    <source>
        <dbReference type="ARBA" id="ARBA00023015"/>
    </source>
</evidence>
<feature type="domain" description="HTH luxR-type" evidence="7">
    <location>
        <begin position="144"/>
        <end position="209"/>
    </location>
</feature>
<dbReference type="SUPFAM" id="SSF46894">
    <property type="entry name" value="C-terminal effector domain of the bipartite response regulators"/>
    <property type="match status" value="1"/>
</dbReference>
<keyword evidence="5" id="KW-0804">Transcription</keyword>
<name>A0ABU0CM24_9BACI</name>
<proteinExistence type="predicted"/>
<evidence type="ECO:0000313" key="9">
    <source>
        <dbReference type="EMBL" id="MDQ0337460.1"/>
    </source>
</evidence>
<evidence type="ECO:0000256" key="5">
    <source>
        <dbReference type="ARBA" id="ARBA00023163"/>
    </source>
</evidence>
<dbReference type="Proteomes" id="UP001232445">
    <property type="component" value="Unassembled WGS sequence"/>
</dbReference>
<dbReference type="InterPro" id="IPR058245">
    <property type="entry name" value="NreC/VraR/RcsB-like_REC"/>
</dbReference>
<dbReference type="SUPFAM" id="SSF52172">
    <property type="entry name" value="CheY-like"/>
    <property type="match status" value="1"/>
</dbReference>
<keyword evidence="10" id="KW-1185">Reference proteome</keyword>
<evidence type="ECO:0000313" key="10">
    <source>
        <dbReference type="Proteomes" id="UP001232445"/>
    </source>
</evidence>
<accession>A0ABU0CM24</accession>
<feature type="domain" description="Response regulatory" evidence="8">
    <location>
        <begin position="4"/>
        <end position="120"/>
    </location>
</feature>
<dbReference type="RefSeq" id="WP_307334617.1">
    <property type="nucleotide sequence ID" value="NZ_JAUSUQ010000001.1"/>
</dbReference>